<dbReference type="OrthoDB" id="572911at2"/>
<sequence>MERTAAWIALLVFGAFSAWVVWEVGYLAIWLHLFEGAAGWQVAFDIVLFGLLAMGWMAHDAGRQGRTVWPYLVLTLVGGSVGPLLYLALAPGRRTTPGVARAA</sequence>
<reference evidence="3 5" key="2">
    <citation type="submission" date="2019-03" db="EMBL/GenBank/DDBJ databases">
        <title>Genomic Encyclopedia of Type Strains, Phase IV (KMG-IV): sequencing the most valuable type-strain genomes for metagenomic binning, comparative biology and taxonomic classification.</title>
        <authorList>
            <person name="Goeker M."/>
        </authorList>
    </citation>
    <scope>NUCLEOTIDE SEQUENCE [LARGE SCALE GENOMIC DNA]</scope>
    <source>
        <strain evidence="3 5">DSM 15264</strain>
    </source>
</reference>
<feature type="transmembrane region" description="Helical" evidence="1">
    <location>
        <begin position="68"/>
        <end position="89"/>
    </location>
</feature>
<comment type="caution">
    <text evidence="2">The sequence shown here is derived from an EMBL/GenBank/DDBJ whole genome shotgun (WGS) entry which is preliminary data.</text>
</comment>
<dbReference type="EMBL" id="SLXF01000009">
    <property type="protein sequence ID" value="TCP04983.1"/>
    <property type="molecule type" value="Genomic_DNA"/>
</dbReference>
<evidence type="ECO:0000313" key="2">
    <source>
        <dbReference type="EMBL" id="PPE69678.1"/>
    </source>
</evidence>
<reference evidence="2 4" key="1">
    <citation type="submission" date="2018-02" db="EMBL/GenBank/DDBJ databases">
        <title>Reclassifiation of [Polyangium] brachysporum DSM 7029 as Guopingzhaonella breviflexa gen. nov., sp. nov., a member of the family Comamonadaceae.</title>
        <authorList>
            <person name="Tang B."/>
        </authorList>
    </citation>
    <scope>NUCLEOTIDE SEQUENCE [LARGE SCALE GENOMIC DNA]</scope>
    <source>
        <strain evidence="2 4">DSM 15344</strain>
    </source>
</reference>
<organism evidence="2 4">
    <name type="scientific">Caldimonas thermodepolymerans</name>
    <dbReference type="NCBI Taxonomy" id="215580"/>
    <lineage>
        <taxon>Bacteria</taxon>
        <taxon>Pseudomonadati</taxon>
        <taxon>Pseudomonadota</taxon>
        <taxon>Betaproteobacteria</taxon>
        <taxon>Burkholderiales</taxon>
        <taxon>Sphaerotilaceae</taxon>
        <taxon>Caldimonas</taxon>
    </lineage>
</organism>
<dbReference type="EMBL" id="PSNY01000010">
    <property type="protein sequence ID" value="PPE69678.1"/>
    <property type="molecule type" value="Genomic_DNA"/>
</dbReference>
<keyword evidence="1" id="KW-0812">Transmembrane</keyword>
<evidence type="ECO:0000256" key="1">
    <source>
        <dbReference type="SAM" id="Phobius"/>
    </source>
</evidence>
<accession>A0A2S5T451</accession>
<name>A0A2S5T451_9BURK</name>
<evidence type="ECO:0000313" key="4">
    <source>
        <dbReference type="Proteomes" id="UP000239406"/>
    </source>
</evidence>
<dbReference type="AlphaFoldDB" id="A0A2S5T451"/>
<keyword evidence="1" id="KW-1133">Transmembrane helix</keyword>
<evidence type="ECO:0000313" key="3">
    <source>
        <dbReference type="EMBL" id="TCP04983.1"/>
    </source>
</evidence>
<protein>
    <submittedName>
        <fullName evidence="2">DUF2834 domain-containing protein</fullName>
    </submittedName>
</protein>
<dbReference type="Proteomes" id="UP000239406">
    <property type="component" value="Unassembled WGS sequence"/>
</dbReference>
<gene>
    <name evidence="2" type="ORF">C1702_10805</name>
    <name evidence="3" type="ORF">EV676_10969</name>
</gene>
<evidence type="ECO:0000313" key="5">
    <source>
        <dbReference type="Proteomes" id="UP000294772"/>
    </source>
</evidence>
<keyword evidence="1" id="KW-0472">Membrane</keyword>
<proteinExistence type="predicted"/>
<dbReference type="RefSeq" id="WP_104357713.1">
    <property type="nucleotide sequence ID" value="NZ_CALFFA010000041.1"/>
</dbReference>
<feature type="transmembrane region" description="Helical" evidence="1">
    <location>
        <begin position="37"/>
        <end position="56"/>
    </location>
</feature>
<keyword evidence="4" id="KW-1185">Reference proteome</keyword>
<dbReference type="Proteomes" id="UP000294772">
    <property type="component" value="Unassembled WGS sequence"/>
</dbReference>
<feature type="transmembrane region" description="Helical" evidence="1">
    <location>
        <begin position="7"/>
        <end position="31"/>
    </location>
</feature>